<evidence type="ECO:0000256" key="2">
    <source>
        <dbReference type="ARBA" id="ARBA00022555"/>
    </source>
</evidence>
<evidence type="ECO:0000313" key="15">
    <source>
        <dbReference type="Proteomes" id="UP000886800"/>
    </source>
</evidence>
<dbReference type="NCBIfam" id="TIGR00420">
    <property type="entry name" value="trmU"/>
    <property type="match status" value="1"/>
</dbReference>
<dbReference type="AlphaFoldDB" id="A0A9D1WR29"/>
<dbReference type="EC" id="2.8.1.13" evidence="11"/>
<evidence type="ECO:0000256" key="4">
    <source>
        <dbReference type="ARBA" id="ARBA00022694"/>
    </source>
</evidence>
<feature type="active site" description="Cysteine persulfide intermediate" evidence="11">
    <location>
        <position position="189"/>
    </location>
</feature>
<dbReference type="Gene3D" id="2.40.30.10">
    <property type="entry name" value="Translation factors"/>
    <property type="match status" value="1"/>
</dbReference>
<keyword evidence="7 11" id="KW-0694">RNA-binding</keyword>
<keyword evidence="3 11" id="KW-0808">Transferase</keyword>
<evidence type="ECO:0000256" key="7">
    <source>
        <dbReference type="ARBA" id="ARBA00022884"/>
    </source>
</evidence>
<dbReference type="Gene3D" id="3.40.50.620">
    <property type="entry name" value="HUPs"/>
    <property type="match status" value="1"/>
</dbReference>
<dbReference type="GO" id="GO:0103016">
    <property type="term" value="F:tRNA-uridine 2-sulfurtransferase activity"/>
    <property type="evidence" value="ECO:0007669"/>
    <property type="project" value="UniProtKB-EC"/>
</dbReference>
<comment type="function">
    <text evidence="10 11">Catalyzes the 2-thiolation of uridine at the wobble position (U34) of tRNA, leading to the formation of s(2)U34.</text>
</comment>
<dbReference type="PANTHER" id="PTHR11933:SF5">
    <property type="entry name" value="MITOCHONDRIAL TRNA-SPECIFIC 2-THIOURIDYLASE 1"/>
    <property type="match status" value="1"/>
</dbReference>
<dbReference type="EMBL" id="DXES01000118">
    <property type="protein sequence ID" value="HIX65633.1"/>
    <property type="molecule type" value="Genomic_DNA"/>
</dbReference>
<accession>A0A9D1WR29</accession>
<dbReference type="InterPro" id="IPR046884">
    <property type="entry name" value="MnmA-like_central"/>
</dbReference>
<organism evidence="14 15">
    <name type="scientific">Candidatus Anaerotruncus excrementipullorum</name>
    <dbReference type="NCBI Taxonomy" id="2838465"/>
    <lineage>
        <taxon>Bacteria</taxon>
        <taxon>Bacillati</taxon>
        <taxon>Bacillota</taxon>
        <taxon>Clostridia</taxon>
        <taxon>Eubacteriales</taxon>
        <taxon>Oscillospiraceae</taxon>
        <taxon>Anaerotruncus</taxon>
    </lineage>
</organism>
<proteinExistence type="inferred from homology"/>
<feature type="binding site" evidence="11">
    <location>
        <position position="34"/>
    </location>
    <ligand>
        <name>ATP</name>
        <dbReference type="ChEBI" id="CHEBI:30616"/>
    </ligand>
</feature>
<feature type="region of interest" description="Interaction with tRNA" evidence="11">
    <location>
        <begin position="139"/>
        <end position="141"/>
    </location>
</feature>
<dbReference type="Gene3D" id="2.30.30.280">
    <property type="entry name" value="Adenine nucleotide alpha hydrolases-like domains"/>
    <property type="match status" value="1"/>
</dbReference>
<dbReference type="InterPro" id="IPR014729">
    <property type="entry name" value="Rossmann-like_a/b/a_fold"/>
</dbReference>
<evidence type="ECO:0000256" key="6">
    <source>
        <dbReference type="ARBA" id="ARBA00022840"/>
    </source>
</evidence>
<evidence type="ECO:0000256" key="1">
    <source>
        <dbReference type="ARBA" id="ARBA00022490"/>
    </source>
</evidence>
<dbReference type="InterPro" id="IPR004506">
    <property type="entry name" value="MnmA-like"/>
</dbReference>
<dbReference type="InterPro" id="IPR023382">
    <property type="entry name" value="MnmA-like_central_sf"/>
</dbReference>
<evidence type="ECO:0000256" key="9">
    <source>
        <dbReference type="ARBA" id="ARBA00051542"/>
    </source>
</evidence>
<comment type="caution">
    <text evidence="11">Lacks conserved residue(s) required for the propagation of feature annotation.</text>
</comment>
<dbReference type="GO" id="GO:0000049">
    <property type="term" value="F:tRNA binding"/>
    <property type="evidence" value="ECO:0007669"/>
    <property type="project" value="UniProtKB-KW"/>
</dbReference>
<reference evidence="14" key="2">
    <citation type="submission" date="2021-04" db="EMBL/GenBank/DDBJ databases">
        <authorList>
            <person name="Gilroy R."/>
        </authorList>
    </citation>
    <scope>NUCLEOTIDE SEQUENCE</scope>
    <source>
        <strain evidence="14">CHK188-5543</strain>
    </source>
</reference>
<evidence type="ECO:0000256" key="3">
    <source>
        <dbReference type="ARBA" id="ARBA00022679"/>
    </source>
</evidence>
<evidence type="ECO:0000259" key="12">
    <source>
        <dbReference type="Pfam" id="PF20258"/>
    </source>
</evidence>
<comment type="subcellular location">
    <subcellularLocation>
        <location evidence="11">Cytoplasm</location>
    </subcellularLocation>
</comment>
<dbReference type="GO" id="GO:0005524">
    <property type="term" value="F:ATP binding"/>
    <property type="evidence" value="ECO:0007669"/>
    <property type="project" value="UniProtKB-KW"/>
</dbReference>
<keyword evidence="6 11" id="KW-0067">ATP-binding</keyword>
<feature type="binding site" evidence="11">
    <location>
        <position position="115"/>
    </location>
    <ligand>
        <name>ATP</name>
        <dbReference type="ChEBI" id="CHEBI:30616"/>
    </ligand>
</feature>
<protein>
    <recommendedName>
        <fullName evidence="11">tRNA-specific 2-thiouridylase MnmA</fullName>
        <ecNumber evidence="11">2.8.1.13</ecNumber>
    </recommendedName>
</protein>
<comment type="similarity">
    <text evidence="11">Belongs to the MnmA/TRMU family.</text>
</comment>
<feature type="active site" description="Nucleophile" evidence="11">
    <location>
        <position position="91"/>
    </location>
</feature>
<keyword evidence="4 11" id="KW-0819">tRNA processing</keyword>
<dbReference type="CDD" id="cd01998">
    <property type="entry name" value="MnmA_TRMU-like"/>
    <property type="match status" value="1"/>
</dbReference>
<evidence type="ECO:0000256" key="11">
    <source>
        <dbReference type="HAMAP-Rule" id="MF_00144"/>
    </source>
</evidence>
<name>A0A9D1WR29_9FIRM</name>
<dbReference type="SUPFAM" id="SSF52402">
    <property type="entry name" value="Adenine nucleotide alpha hydrolases-like"/>
    <property type="match status" value="1"/>
</dbReference>
<comment type="catalytic activity">
    <reaction evidence="9 11">
        <text>S-sulfanyl-L-cysteinyl-[protein] + uridine(34) in tRNA + AH2 + ATP = 2-thiouridine(34) in tRNA + L-cysteinyl-[protein] + A + AMP + diphosphate + H(+)</text>
        <dbReference type="Rhea" id="RHEA:47032"/>
        <dbReference type="Rhea" id="RHEA-COMP:10131"/>
        <dbReference type="Rhea" id="RHEA-COMP:11726"/>
        <dbReference type="Rhea" id="RHEA-COMP:11727"/>
        <dbReference type="Rhea" id="RHEA-COMP:11728"/>
        <dbReference type="ChEBI" id="CHEBI:13193"/>
        <dbReference type="ChEBI" id="CHEBI:15378"/>
        <dbReference type="ChEBI" id="CHEBI:17499"/>
        <dbReference type="ChEBI" id="CHEBI:29950"/>
        <dbReference type="ChEBI" id="CHEBI:30616"/>
        <dbReference type="ChEBI" id="CHEBI:33019"/>
        <dbReference type="ChEBI" id="CHEBI:61963"/>
        <dbReference type="ChEBI" id="CHEBI:65315"/>
        <dbReference type="ChEBI" id="CHEBI:87170"/>
        <dbReference type="ChEBI" id="CHEBI:456215"/>
        <dbReference type="EC" id="2.8.1.13"/>
    </reaction>
</comment>
<comment type="caution">
    <text evidence="14">The sequence shown here is derived from an EMBL/GenBank/DDBJ whole genome shotgun (WGS) entry which is preliminary data.</text>
</comment>
<dbReference type="GO" id="GO:0002143">
    <property type="term" value="P:tRNA wobble position uridine thiolation"/>
    <property type="evidence" value="ECO:0007669"/>
    <property type="project" value="TreeGrafter"/>
</dbReference>
<evidence type="ECO:0000256" key="8">
    <source>
        <dbReference type="ARBA" id="ARBA00023157"/>
    </source>
</evidence>
<dbReference type="Proteomes" id="UP000886800">
    <property type="component" value="Unassembled WGS sequence"/>
</dbReference>
<keyword evidence="1 11" id="KW-0963">Cytoplasm</keyword>
<feature type="site" description="Interaction with tRNA" evidence="11">
    <location>
        <position position="329"/>
    </location>
</feature>
<dbReference type="NCBIfam" id="NF001138">
    <property type="entry name" value="PRK00143.1"/>
    <property type="match status" value="1"/>
</dbReference>
<dbReference type="Pfam" id="PF20259">
    <property type="entry name" value="tRNA_Me_trans_M"/>
    <property type="match status" value="1"/>
</dbReference>
<feature type="site" description="Interaction with tRNA" evidence="11">
    <location>
        <position position="116"/>
    </location>
</feature>
<dbReference type="Pfam" id="PF03054">
    <property type="entry name" value="tRNA_Me_trans"/>
    <property type="match status" value="1"/>
</dbReference>
<feature type="region of interest" description="Interaction with tRNA" evidence="11">
    <location>
        <begin position="295"/>
        <end position="296"/>
    </location>
</feature>
<evidence type="ECO:0000256" key="5">
    <source>
        <dbReference type="ARBA" id="ARBA00022741"/>
    </source>
</evidence>
<keyword evidence="8" id="KW-1015">Disulfide bond</keyword>
<keyword evidence="5 11" id="KW-0547">Nucleotide-binding</keyword>
<feature type="domain" description="tRNA-specific 2-thiouridylase MnmA-like C-terminal" evidence="12">
    <location>
        <begin position="269"/>
        <end position="345"/>
    </location>
</feature>
<evidence type="ECO:0000259" key="13">
    <source>
        <dbReference type="Pfam" id="PF20259"/>
    </source>
</evidence>
<dbReference type="GO" id="GO:0005737">
    <property type="term" value="C:cytoplasm"/>
    <property type="evidence" value="ECO:0007669"/>
    <property type="project" value="UniProtKB-SubCell"/>
</dbReference>
<evidence type="ECO:0000256" key="10">
    <source>
        <dbReference type="ARBA" id="ARBA00056575"/>
    </source>
</evidence>
<evidence type="ECO:0000313" key="14">
    <source>
        <dbReference type="EMBL" id="HIX65633.1"/>
    </source>
</evidence>
<dbReference type="HAMAP" id="MF_00144">
    <property type="entry name" value="tRNA_thiouridyl_MnmA"/>
    <property type="match status" value="1"/>
</dbReference>
<reference evidence="14" key="1">
    <citation type="journal article" date="2021" name="PeerJ">
        <title>Extensive microbial diversity within the chicken gut microbiome revealed by metagenomics and culture.</title>
        <authorList>
            <person name="Gilroy R."/>
            <person name="Ravi A."/>
            <person name="Getino M."/>
            <person name="Pursley I."/>
            <person name="Horton D.L."/>
            <person name="Alikhan N.F."/>
            <person name="Baker D."/>
            <person name="Gharbi K."/>
            <person name="Hall N."/>
            <person name="Watson M."/>
            <person name="Adriaenssens E.M."/>
            <person name="Foster-Nyarko E."/>
            <person name="Jarju S."/>
            <person name="Secka A."/>
            <person name="Antonio M."/>
            <person name="Oren A."/>
            <person name="Chaudhuri R.R."/>
            <person name="La Ragione R."/>
            <person name="Hildebrand F."/>
            <person name="Pallen M.J."/>
        </authorList>
    </citation>
    <scope>NUCLEOTIDE SEQUENCE</scope>
    <source>
        <strain evidence="14">CHK188-5543</strain>
    </source>
</reference>
<dbReference type="FunFam" id="2.30.30.280:FF:000001">
    <property type="entry name" value="tRNA-specific 2-thiouridylase MnmA"/>
    <property type="match status" value="1"/>
</dbReference>
<dbReference type="Pfam" id="PF20258">
    <property type="entry name" value="tRNA_Me_trans_C"/>
    <property type="match status" value="1"/>
</dbReference>
<dbReference type="PANTHER" id="PTHR11933">
    <property type="entry name" value="TRNA 5-METHYLAMINOMETHYL-2-THIOURIDYLATE -METHYLTRANSFERASE"/>
    <property type="match status" value="1"/>
</dbReference>
<dbReference type="InterPro" id="IPR046885">
    <property type="entry name" value="MnmA-like_C"/>
</dbReference>
<sequence length="346" mass="38098">MGERVLVAMSGGVDSSVAALLLQRQGFAVAGATFLLFDGQAGEAADAAAVCRVLGIPHHLLDYRGLFAREVMGRFAQAYLAGRTPNPCITCNRAVKFGAFLEDARRLGYRRIATGHYAHVQQDPATGLWQLWKSLQPQKDQSYVLYHLSQEQLEALELPLDALDKEQVRQLARQAGLPVHDKGDSQDICFVPDGDYAGFLRRSCGVQPREGQFVDGEGRVLGTHRGFWQYTIGQRRGLGLSLGRRMFVCRLDPAENRVVLGEEGALFSRQMQVEDLRMVDGRPLEEPLEAQVKIRYAHPPAPAVIHPLPDGRGARVEFQQPQRAATAGQAAVFYQGNRVLGGGTIR</sequence>
<gene>
    <name evidence="11 14" type="primary">mnmA</name>
    <name evidence="14" type="ORF">H9736_05225</name>
</gene>
<feature type="domain" description="tRNA-specific 2-thiouridylase MnmA-like central" evidence="13">
    <location>
        <begin position="199"/>
        <end position="261"/>
    </location>
</feature>
<feature type="binding site" evidence="11">
    <location>
        <begin position="8"/>
        <end position="15"/>
    </location>
    <ligand>
        <name>ATP</name>
        <dbReference type="ChEBI" id="CHEBI:30616"/>
    </ligand>
</feature>
<keyword evidence="2 11" id="KW-0820">tRNA-binding</keyword>